<feature type="chain" id="PRO_5034576370" evidence="2">
    <location>
        <begin position="19"/>
        <end position="154"/>
    </location>
</feature>
<comment type="caution">
    <text evidence="3">The sequence shown here is derived from an EMBL/GenBank/DDBJ whole genome shotgun (WGS) entry which is preliminary data.</text>
</comment>
<accession>A0A8H3ILT5</accession>
<evidence type="ECO:0000256" key="1">
    <source>
        <dbReference type="SAM" id="MobiDB-lite"/>
    </source>
</evidence>
<keyword evidence="4" id="KW-1185">Reference proteome</keyword>
<evidence type="ECO:0000313" key="3">
    <source>
        <dbReference type="EMBL" id="CAF9925645.1"/>
    </source>
</evidence>
<gene>
    <name evidence="3" type="ORF">HETSPECPRED_005883</name>
</gene>
<reference evidence="3" key="1">
    <citation type="submission" date="2021-03" db="EMBL/GenBank/DDBJ databases">
        <authorList>
            <person name="Tagirdzhanova G."/>
        </authorList>
    </citation>
    <scope>NUCLEOTIDE SEQUENCE</scope>
</reference>
<dbReference type="Proteomes" id="UP000664521">
    <property type="component" value="Unassembled WGS sequence"/>
</dbReference>
<feature type="compositionally biased region" description="Low complexity" evidence="1">
    <location>
        <begin position="129"/>
        <end position="154"/>
    </location>
</feature>
<evidence type="ECO:0000313" key="4">
    <source>
        <dbReference type="Proteomes" id="UP000664521"/>
    </source>
</evidence>
<proteinExistence type="predicted"/>
<protein>
    <submittedName>
        <fullName evidence="3">Uncharacterized protein</fullName>
    </submittedName>
</protein>
<keyword evidence="2" id="KW-0732">Signal</keyword>
<feature type="signal peptide" evidence="2">
    <location>
        <begin position="1"/>
        <end position="18"/>
    </location>
</feature>
<feature type="compositionally biased region" description="Basic residues" evidence="1">
    <location>
        <begin position="119"/>
        <end position="128"/>
    </location>
</feature>
<name>A0A8H3ILT5_9LECA</name>
<evidence type="ECO:0000256" key="2">
    <source>
        <dbReference type="SAM" id="SignalP"/>
    </source>
</evidence>
<organism evidence="3 4">
    <name type="scientific">Heterodermia speciosa</name>
    <dbReference type="NCBI Taxonomy" id="116794"/>
    <lineage>
        <taxon>Eukaryota</taxon>
        <taxon>Fungi</taxon>
        <taxon>Dikarya</taxon>
        <taxon>Ascomycota</taxon>
        <taxon>Pezizomycotina</taxon>
        <taxon>Lecanoromycetes</taxon>
        <taxon>OSLEUM clade</taxon>
        <taxon>Lecanoromycetidae</taxon>
        <taxon>Caliciales</taxon>
        <taxon>Physciaceae</taxon>
        <taxon>Heterodermia</taxon>
    </lineage>
</organism>
<sequence length="154" mass="15013">MYIRSILLITLATGIASADFLSLGTSRASTSLALSGTFLAGVLTNIPAGVDATIIPRHGKKNKQGDGKKAEAAAQGTVVAAANQAATTGTAGGVCNGTAATVGNAQGNNKRAYGVPMYPRHKGQKKGKNAANGACGTNQGTAAASGAQGVAAAT</sequence>
<dbReference type="AlphaFoldDB" id="A0A8H3ILT5"/>
<feature type="region of interest" description="Disordered" evidence="1">
    <location>
        <begin position="118"/>
        <end position="154"/>
    </location>
</feature>
<dbReference type="EMBL" id="CAJPDS010000039">
    <property type="protein sequence ID" value="CAF9925645.1"/>
    <property type="molecule type" value="Genomic_DNA"/>
</dbReference>